<keyword evidence="4" id="KW-1003">Cell membrane</keyword>
<evidence type="ECO:0000256" key="5">
    <source>
        <dbReference type="ARBA" id="ARBA00022553"/>
    </source>
</evidence>
<dbReference type="PANTHER" id="PTHR45528:SF1">
    <property type="entry name" value="SENSOR HISTIDINE KINASE CPXA"/>
    <property type="match status" value="1"/>
</dbReference>
<dbReference type="InterPro" id="IPR004358">
    <property type="entry name" value="Sig_transdc_His_kin-like_C"/>
</dbReference>
<dbReference type="InterPro" id="IPR003594">
    <property type="entry name" value="HATPase_dom"/>
</dbReference>
<evidence type="ECO:0000259" key="15">
    <source>
        <dbReference type="PROSITE" id="PS50109"/>
    </source>
</evidence>
<reference evidence="17 18" key="1">
    <citation type="submission" date="2017-09" db="EMBL/GenBank/DDBJ databases">
        <title>Large-scale bioinformatics analysis of Bacillus genomes uncovers conserved roles of natural products in bacterial physiology.</title>
        <authorList>
            <consortium name="Agbiome Team Llc"/>
            <person name="Bleich R.M."/>
            <person name="Grubbs K.J."/>
            <person name="Santa Maria K.C."/>
            <person name="Allen S.E."/>
            <person name="Farag S."/>
            <person name="Shank E.A."/>
            <person name="Bowers A."/>
        </authorList>
    </citation>
    <scope>NUCLEOTIDE SEQUENCE [LARGE SCALE GENOMIC DNA]</scope>
    <source>
        <strain evidence="17 18">AFS040105</strain>
    </source>
</reference>
<keyword evidence="10" id="KW-0067">ATP-binding</keyword>
<evidence type="ECO:0000256" key="6">
    <source>
        <dbReference type="ARBA" id="ARBA00022679"/>
    </source>
</evidence>
<dbReference type="EC" id="2.7.13.3" evidence="3"/>
<dbReference type="PROSITE" id="PS50109">
    <property type="entry name" value="HIS_KIN"/>
    <property type="match status" value="1"/>
</dbReference>
<dbReference type="SMART" id="SM00387">
    <property type="entry name" value="HATPase_c"/>
    <property type="match status" value="1"/>
</dbReference>
<name>A0A2C1LY15_BACCE</name>
<evidence type="ECO:0000256" key="13">
    <source>
        <dbReference type="ARBA" id="ARBA00023136"/>
    </source>
</evidence>
<dbReference type="CDD" id="cd00082">
    <property type="entry name" value="HisKA"/>
    <property type="match status" value="1"/>
</dbReference>
<keyword evidence="8" id="KW-0547">Nucleotide-binding</keyword>
<comment type="catalytic activity">
    <reaction evidence="1">
        <text>ATP + protein L-histidine = ADP + protein N-phospho-L-histidine.</text>
        <dbReference type="EC" id="2.7.13.3"/>
    </reaction>
</comment>
<dbReference type="PRINTS" id="PR00344">
    <property type="entry name" value="BCTRLSENSOR"/>
</dbReference>
<proteinExistence type="predicted"/>
<keyword evidence="6" id="KW-0808">Transferase</keyword>
<dbReference type="InterPro" id="IPR050398">
    <property type="entry name" value="HssS/ArlS-like"/>
</dbReference>
<feature type="domain" description="HAMP" evidence="16">
    <location>
        <begin position="154"/>
        <end position="206"/>
    </location>
</feature>
<feature type="domain" description="Histidine kinase" evidence="15">
    <location>
        <begin position="221"/>
        <end position="436"/>
    </location>
</feature>
<evidence type="ECO:0000256" key="2">
    <source>
        <dbReference type="ARBA" id="ARBA00004651"/>
    </source>
</evidence>
<keyword evidence="12" id="KW-0902">Two-component regulatory system</keyword>
<feature type="transmembrane region" description="Helical" evidence="14">
    <location>
        <begin position="130"/>
        <end position="153"/>
    </location>
</feature>
<dbReference type="Gene3D" id="3.30.565.10">
    <property type="entry name" value="Histidine kinase-like ATPase, C-terminal domain"/>
    <property type="match status" value="1"/>
</dbReference>
<dbReference type="EMBL" id="NUMG01000010">
    <property type="protein sequence ID" value="PGU02860.1"/>
    <property type="molecule type" value="Genomic_DNA"/>
</dbReference>
<dbReference type="Proteomes" id="UP000225766">
    <property type="component" value="Unassembled WGS sequence"/>
</dbReference>
<keyword evidence="13 14" id="KW-0472">Membrane</keyword>
<dbReference type="PANTHER" id="PTHR45528">
    <property type="entry name" value="SENSOR HISTIDINE KINASE CPXA"/>
    <property type="match status" value="1"/>
</dbReference>
<evidence type="ECO:0000256" key="11">
    <source>
        <dbReference type="ARBA" id="ARBA00022989"/>
    </source>
</evidence>
<evidence type="ECO:0000259" key="16">
    <source>
        <dbReference type="PROSITE" id="PS50885"/>
    </source>
</evidence>
<protein>
    <recommendedName>
        <fullName evidence="3">histidine kinase</fullName>
        <ecNumber evidence="3">2.7.13.3</ecNumber>
    </recommendedName>
</protein>
<sequence length="442" mass="50957">MKRKRKKKKRRSLLSIFILNYIATIIITFISIFIFLSYMFTGLLSEHSTEPPLFNKNLVKKGGWIEIIRDGHMIYTVGKKEDSVDLPPYSNDFTGLKFGIGPFIGEDGHSYQCIVKFPEQQGEWGLITRIWPALLLAITFFLIANGIVIFLSIRKLSKPLKEIKQGIKGMTEENKTVQLDFRTYREIEEIKDAFNYMVIELGQANEEKRKSEESKKKMLRDISHDIKTPMTSIMGYSKTLVEQTIEQEKQKLYLNYIYHKSSQLNKLIENLFYLTKLDTSYELQLKKENFTELMKETIVIYYGEIEEKDFELDLLIPDEPIYLNIDARQMQRAIGNIIANALKYNPVQTILSIILRKENEMIIIQITDNGVGMNEDVTNGIFHEFVRGDAARSNDGGSGLGLAISKRIIELHNGLITVKSKLNEGTTFTIVLPIPNDYSNHR</sequence>
<dbReference type="GO" id="GO:0005524">
    <property type="term" value="F:ATP binding"/>
    <property type="evidence" value="ECO:0007669"/>
    <property type="project" value="UniProtKB-KW"/>
</dbReference>
<dbReference type="InterPro" id="IPR005467">
    <property type="entry name" value="His_kinase_dom"/>
</dbReference>
<dbReference type="SMART" id="SM00304">
    <property type="entry name" value="HAMP"/>
    <property type="match status" value="1"/>
</dbReference>
<evidence type="ECO:0000313" key="17">
    <source>
        <dbReference type="EMBL" id="PGU02860.1"/>
    </source>
</evidence>
<dbReference type="SUPFAM" id="SSF55874">
    <property type="entry name" value="ATPase domain of HSP90 chaperone/DNA topoisomerase II/histidine kinase"/>
    <property type="match status" value="1"/>
</dbReference>
<dbReference type="InterPro" id="IPR003661">
    <property type="entry name" value="HisK_dim/P_dom"/>
</dbReference>
<keyword evidence="7 14" id="KW-0812">Transmembrane</keyword>
<evidence type="ECO:0000256" key="7">
    <source>
        <dbReference type="ARBA" id="ARBA00022692"/>
    </source>
</evidence>
<dbReference type="Gene3D" id="6.10.340.10">
    <property type="match status" value="1"/>
</dbReference>
<evidence type="ECO:0000256" key="9">
    <source>
        <dbReference type="ARBA" id="ARBA00022777"/>
    </source>
</evidence>
<feature type="transmembrane region" description="Helical" evidence="14">
    <location>
        <begin position="12"/>
        <end position="40"/>
    </location>
</feature>
<dbReference type="GO" id="GO:0000155">
    <property type="term" value="F:phosphorelay sensor kinase activity"/>
    <property type="evidence" value="ECO:0007669"/>
    <property type="project" value="InterPro"/>
</dbReference>
<dbReference type="SMART" id="SM00388">
    <property type="entry name" value="HisKA"/>
    <property type="match status" value="1"/>
</dbReference>
<dbReference type="AlphaFoldDB" id="A0A2C1LY15"/>
<dbReference type="InterPro" id="IPR003660">
    <property type="entry name" value="HAMP_dom"/>
</dbReference>
<evidence type="ECO:0000256" key="3">
    <source>
        <dbReference type="ARBA" id="ARBA00012438"/>
    </source>
</evidence>
<evidence type="ECO:0000256" key="1">
    <source>
        <dbReference type="ARBA" id="ARBA00000085"/>
    </source>
</evidence>
<evidence type="ECO:0000256" key="10">
    <source>
        <dbReference type="ARBA" id="ARBA00022840"/>
    </source>
</evidence>
<dbReference type="Gene3D" id="1.10.287.130">
    <property type="match status" value="1"/>
</dbReference>
<dbReference type="InterPro" id="IPR036097">
    <property type="entry name" value="HisK_dim/P_sf"/>
</dbReference>
<dbReference type="GO" id="GO:0005886">
    <property type="term" value="C:plasma membrane"/>
    <property type="evidence" value="ECO:0007669"/>
    <property type="project" value="UniProtKB-SubCell"/>
</dbReference>
<organism evidence="17 18">
    <name type="scientific">Bacillus cereus</name>
    <dbReference type="NCBI Taxonomy" id="1396"/>
    <lineage>
        <taxon>Bacteria</taxon>
        <taxon>Bacillati</taxon>
        <taxon>Bacillota</taxon>
        <taxon>Bacilli</taxon>
        <taxon>Bacillales</taxon>
        <taxon>Bacillaceae</taxon>
        <taxon>Bacillus</taxon>
        <taxon>Bacillus cereus group</taxon>
    </lineage>
</organism>
<accession>A0A2C1LY15</accession>
<dbReference type="Pfam" id="PF02518">
    <property type="entry name" value="HATPase_c"/>
    <property type="match status" value="1"/>
</dbReference>
<dbReference type="FunFam" id="3.30.565.10:FF:000006">
    <property type="entry name" value="Sensor histidine kinase WalK"/>
    <property type="match status" value="1"/>
</dbReference>
<keyword evidence="5" id="KW-0597">Phosphoprotein</keyword>
<comment type="subcellular location">
    <subcellularLocation>
        <location evidence="2">Cell membrane</location>
        <topology evidence="2">Multi-pass membrane protein</topology>
    </subcellularLocation>
</comment>
<dbReference type="CDD" id="cd06225">
    <property type="entry name" value="HAMP"/>
    <property type="match status" value="1"/>
</dbReference>
<keyword evidence="9" id="KW-0418">Kinase</keyword>
<dbReference type="Pfam" id="PF00512">
    <property type="entry name" value="HisKA"/>
    <property type="match status" value="1"/>
</dbReference>
<evidence type="ECO:0000313" key="18">
    <source>
        <dbReference type="Proteomes" id="UP000225766"/>
    </source>
</evidence>
<dbReference type="InterPro" id="IPR036890">
    <property type="entry name" value="HATPase_C_sf"/>
</dbReference>
<evidence type="ECO:0000256" key="4">
    <source>
        <dbReference type="ARBA" id="ARBA00022475"/>
    </source>
</evidence>
<dbReference type="SUPFAM" id="SSF47384">
    <property type="entry name" value="Homodimeric domain of signal transducing histidine kinase"/>
    <property type="match status" value="1"/>
</dbReference>
<dbReference type="CDD" id="cd00075">
    <property type="entry name" value="HATPase"/>
    <property type="match status" value="1"/>
</dbReference>
<keyword evidence="11 14" id="KW-1133">Transmembrane helix</keyword>
<dbReference type="PROSITE" id="PS50885">
    <property type="entry name" value="HAMP"/>
    <property type="match status" value="1"/>
</dbReference>
<evidence type="ECO:0000256" key="14">
    <source>
        <dbReference type="SAM" id="Phobius"/>
    </source>
</evidence>
<evidence type="ECO:0000256" key="12">
    <source>
        <dbReference type="ARBA" id="ARBA00023012"/>
    </source>
</evidence>
<evidence type="ECO:0000256" key="8">
    <source>
        <dbReference type="ARBA" id="ARBA00022741"/>
    </source>
</evidence>
<gene>
    <name evidence="17" type="ORF">COD19_11120</name>
</gene>
<comment type="caution">
    <text evidence="17">The sequence shown here is derived from an EMBL/GenBank/DDBJ whole genome shotgun (WGS) entry which is preliminary data.</text>
</comment>